<dbReference type="Gramene" id="OGLUM12G12790.1">
    <property type="protein sequence ID" value="OGLUM12G12790.1"/>
    <property type="gene ID" value="OGLUM12G12790"/>
</dbReference>
<keyword evidence="2" id="KW-0472">Membrane</keyword>
<feature type="transmembrane region" description="Helical" evidence="2">
    <location>
        <begin position="41"/>
        <end position="63"/>
    </location>
</feature>
<proteinExistence type="predicted"/>
<reference evidence="4" key="1">
    <citation type="submission" date="2015-04" db="UniProtKB">
        <authorList>
            <consortium name="EnsemblPlants"/>
        </authorList>
    </citation>
    <scope>IDENTIFICATION</scope>
</reference>
<keyword evidence="5" id="KW-1185">Reference proteome</keyword>
<feature type="compositionally biased region" description="Acidic residues" evidence="1">
    <location>
        <begin position="192"/>
        <end position="202"/>
    </location>
</feature>
<evidence type="ECO:0000256" key="1">
    <source>
        <dbReference type="SAM" id="MobiDB-lite"/>
    </source>
</evidence>
<feature type="transmembrane region" description="Helical" evidence="2">
    <location>
        <begin position="9"/>
        <end position="29"/>
    </location>
</feature>
<accession>A0A0E0BSG1</accession>
<reference evidence="4" key="2">
    <citation type="submission" date="2018-05" db="EMBL/GenBank/DDBJ databases">
        <title>OgluRS3 (Oryza glumaepatula Reference Sequence Version 3).</title>
        <authorList>
            <person name="Zhang J."/>
            <person name="Kudrna D."/>
            <person name="Lee S."/>
            <person name="Talag J."/>
            <person name="Welchert J."/>
            <person name="Wing R.A."/>
        </authorList>
    </citation>
    <scope>NUCLEOTIDE SEQUENCE [LARGE SCALE GENOMIC DNA]</scope>
</reference>
<dbReference type="PANTHER" id="PTHR35762">
    <property type="entry name" value="TRANSMEMBRANE PROTEIN"/>
    <property type="match status" value="1"/>
</dbReference>
<feature type="domain" description="DUF4408" evidence="3">
    <location>
        <begin position="24"/>
        <end position="68"/>
    </location>
</feature>
<feature type="region of interest" description="Disordered" evidence="1">
    <location>
        <begin position="183"/>
        <end position="204"/>
    </location>
</feature>
<dbReference type="STRING" id="40148.A0A0E0BSG1"/>
<keyword evidence="2" id="KW-1133">Transmembrane helix</keyword>
<dbReference type="PANTHER" id="PTHR35762:SF8">
    <property type="entry name" value="EXPRESSED PROTEIN"/>
    <property type="match status" value="1"/>
</dbReference>
<dbReference type="Pfam" id="PF14364">
    <property type="entry name" value="DUF4408"/>
    <property type="match status" value="1"/>
</dbReference>
<dbReference type="HOGENOM" id="CLU_091162_0_0_1"/>
<name>A0A0E0BSG1_9ORYZ</name>
<dbReference type="InterPro" id="IPR025520">
    <property type="entry name" value="DUF4408"/>
</dbReference>
<evidence type="ECO:0000313" key="4">
    <source>
        <dbReference type="EnsemblPlants" id="OGLUM12G12790.1"/>
    </source>
</evidence>
<dbReference type="AlphaFoldDB" id="A0A0E0BSG1"/>
<evidence type="ECO:0000256" key="2">
    <source>
        <dbReference type="SAM" id="Phobius"/>
    </source>
</evidence>
<evidence type="ECO:0000313" key="5">
    <source>
        <dbReference type="Proteomes" id="UP000026961"/>
    </source>
</evidence>
<dbReference type="eggNOG" id="ENOG502S0IX">
    <property type="taxonomic scope" value="Eukaryota"/>
</dbReference>
<dbReference type="EnsemblPlants" id="OGLUM12G12790.1">
    <property type="protein sequence ID" value="OGLUM12G12790.1"/>
    <property type="gene ID" value="OGLUM12G12790"/>
</dbReference>
<protein>
    <recommendedName>
        <fullName evidence="3">DUF4408 domain-containing protein</fullName>
    </recommendedName>
</protein>
<keyword evidence="2" id="KW-0812">Transmembrane</keyword>
<evidence type="ECO:0000259" key="3">
    <source>
        <dbReference type="Pfam" id="PF14364"/>
    </source>
</evidence>
<dbReference type="Proteomes" id="UP000026961">
    <property type="component" value="Chromosome 12"/>
</dbReference>
<sequence length="232" mass="26231">MGIQEIVKISLLALGLLFMATWVPHMYSFMRALFMVYLPSFASAIIAPKCLFVFSNIIVVFLVGESKFGHPKIDKENVAAVVEGDMVVHEKEGEEEVVVDSVMPAMITGDDQCEELEDEEFVVLEEQVDALLSSDGVEIDQIGEEGHDLAVGEILITDMMRKEEEEGVVDQLVLEDEEVLVEEERGRREAEEAAEERDDLPPADELNRRVEEFITRFNMERQLEARMLVCCC</sequence>
<organism evidence="4">
    <name type="scientific">Oryza glumipatula</name>
    <dbReference type="NCBI Taxonomy" id="40148"/>
    <lineage>
        <taxon>Eukaryota</taxon>
        <taxon>Viridiplantae</taxon>
        <taxon>Streptophyta</taxon>
        <taxon>Embryophyta</taxon>
        <taxon>Tracheophyta</taxon>
        <taxon>Spermatophyta</taxon>
        <taxon>Magnoliopsida</taxon>
        <taxon>Liliopsida</taxon>
        <taxon>Poales</taxon>
        <taxon>Poaceae</taxon>
        <taxon>BOP clade</taxon>
        <taxon>Oryzoideae</taxon>
        <taxon>Oryzeae</taxon>
        <taxon>Oryzinae</taxon>
        <taxon>Oryza</taxon>
    </lineage>
</organism>